<protein>
    <submittedName>
        <fullName evidence="1">Uncharacterized protein</fullName>
    </submittedName>
</protein>
<comment type="caution">
    <text evidence="1">The sequence shown here is derived from an EMBL/GenBank/DDBJ whole genome shotgun (WGS) entry which is preliminary data.</text>
</comment>
<evidence type="ECO:0000313" key="2">
    <source>
        <dbReference type="Proteomes" id="UP000724874"/>
    </source>
</evidence>
<accession>A0A9P5NVB8</accession>
<dbReference type="EMBL" id="JADNYJ010000021">
    <property type="protein sequence ID" value="KAF8905796.1"/>
    <property type="molecule type" value="Genomic_DNA"/>
</dbReference>
<gene>
    <name evidence="1" type="ORF">CPB84DRAFT_566146</name>
</gene>
<reference evidence="1" key="1">
    <citation type="submission" date="2020-11" db="EMBL/GenBank/DDBJ databases">
        <authorList>
            <consortium name="DOE Joint Genome Institute"/>
            <person name="Ahrendt S."/>
            <person name="Riley R."/>
            <person name="Andreopoulos W."/>
            <person name="LaButti K."/>
            <person name="Pangilinan J."/>
            <person name="Ruiz-duenas F.J."/>
            <person name="Barrasa J.M."/>
            <person name="Sanchez-Garcia M."/>
            <person name="Camarero S."/>
            <person name="Miyauchi S."/>
            <person name="Serrano A."/>
            <person name="Linde D."/>
            <person name="Babiker R."/>
            <person name="Drula E."/>
            <person name="Ayuso-Fernandez I."/>
            <person name="Pacheco R."/>
            <person name="Padilla G."/>
            <person name="Ferreira P."/>
            <person name="Barriuso J."/>
            <person name="Kellner H."/>
            <person name="Castanera R."/>
            <person name="Alfaro M."/>
            <person name="Ramirez L."/>
            <person name="Pisabarro A.G."/>
            <person name="Kuo A."/>
            <person name="Tritt A."/>
            <person name="Lipzen A."/>
            <person name="He G."/>
            <person name="Yan M."/>
            <person name="Ng V."/>
            <person name="Cullen D."/>
            <person name="Martin F."/>
            <person name="Rosso M.-N."/>
            <person name="Henrissat B."/>
            <person name="Hibbett D."/>
            <person name="Martinez A.T."/>
            <person name="Grigoriev I.V."/>
        </authorList>
    </citation>
    <scope>NUCLEOTIDE SEQUENCE</scope>
    <source>
        <strain evidence="1">AH 44721</strain>
    </source>
</reference>
<name>A0A9P5NVB8_GYMJU</name>
<organism evidence="1 2">
    <name type="scientific">Gymnopilus junonius</name>
    <name type="common">Spectacular rustgill mushroom</name>
    <name type="synonym">Gymnopilus spectabilis subsp. junonius</name>
    <dbReference type="NCBI Taxonomy" id="109634"/>
    <lineage>
        <taxon>Eukaryota</taxon>
        <taxon>Fungi</taxon>
        <taxon>Dikarya</taxon>
        <taxon>Basidiomycota</taxon>
        <taxon>Agaricomycotina</taxon>
        <taxon>Agaricomycetes</taxon>
        <taxon>Agaricomycetidae</taxon>
        <taxon>Agaricales</taxon>
        <taxon>Agaricineae</taxon>
        <taxon>Hymenogastraceae</taxon>
        <taxon>Gymnopilus</taxon>
    </lineage>
</organism>
<dbReference type="Proteomes" id="UP000724874">
    <property type="component" value="Unassembled WGS sequence"/>
</dbReference>
<keyword evidence="2" id="KW-1185">Reference proteome</keyword>
<proteinExistence type="predicted"/>
<evidence type="ECO:0000313" key="1">
    <source>
        <dbReference type="EMBL" id="KAF8905796.1"/>
    </source>
</evidence>
<dbReference type="AlphaFoldDB" id="A0A9P5NVB8"/>
<sequence length="200" mass="22890">MITVHQETSALILSLWKATTRSYKTVRTSEDSDEVGRKVIGRQVGCEKNIGSKGGGVQVGRYMRLQFGHVLPTQAPPATSTVVRGLCYNHFLDEDLFWLLEPRTWNEYKKLIDLQGMRFWQICSHLSASIVPMGWHTWLDSTVPSFLSSFFSFNTAVYFAWTLFPTQRMASVAYILTTKPKKLTWEYINEVSLSLCSQLH</sequence>